<dbReference type="RefSeq" id="WP_380634618.1">
    <property type="nucleotide sequence ID" value="NZ_JBHSQO010000006.1"/>
</dbReference>
<sequence length="115" mass="12424">MHTGPFLHRLAARVVLDVRQAPVDLEERLAVLVDLAAADPRLAVDLLAEVAALVDDTVVARLVTTPPAGSAAELVDREARRRHAAGDHAAWVRTGATRYWCAASRRRQRSGGSAR</sequence>
<keyword evidence="2" id="KW-1185">Reference proteome</keyword>
<name>A0ABW1P3Z9_9PSEU</name>
<evidence type="ECO:0000313" key="2">
    <source>
        <dbReference type="Proteomes" id="UP001596220"/>
    </source>
</evidence>
<dbReference type="Proteomes" id="UP001596220">
    <property type="component" value="Unassembled WGS sequence"/>
</dbReference>
<gene>
    <name evidence="1" type="ORF">ACFP3R_09195</name>
</gene>
<accession>A0ABW1P3Z9</accession>
<comment type="caution">
    <text evidence="1">The sequence shown here is derived from an EMBL/GenBank/DDBJ whole genome shotgun (WGS) entry which is preliminary data.</text>
</comment>
<reference evidence="2" key="1">
    <citation type="journal article" date="2019" name="Int. J. Syst. Evol. Microbiol.">
        <title>The Global Catalogue of Microorganisms (GCM) 10K type strain sequencing project: providing services to taxonomists for standard genome sequencing and annotation.</title>
        <authorList>
            <consortium name="The Broad Institute Genomics Platform"/>
            <consortium name="The Broad Institute Genome Sequencing Center for Infectious Disease"/>
            <person name="Wu L."/>
            <person name="Ma J."/>
        </authorList>
    </citation>
    <scope>NUCLEOTIDE SEQUENCE [LARGE SCALE GENOMIC DNA]</scope>
    <source>
        <strain evidence="2">CGMCC 4.7246</strain>
    </source>
</reference>
<organism evidence="1 2">
    <name type="scientific">Saccharothrix lopnurensis</name>
    <dbReference type="NCBI Taxonomy" id="1670621"/>
    <lineage>
        <taxon>Bacteria</taxon>
        <taxon>Bacillati</taxon>
        <taxon>Actinomycetota</taxon>
        <taxon>Actinomycetes</taxon>
        <taxon>Pseudonocardiales</taxon>
        <taxon>Pseudonocardiaceae</taxon>
        <taxon>Saccharothrix</taxon>
    </lineage>
</organism>
<proteinExistence type="predicted"/>
<protein>
    <submittedName>
        <fullName evidence="1">Uncharacterized protein</fullName>
    </submittedName>
</protein>
<evidence type="ECO:0000313" key="1">
    <source>
        <dbReference type="EMBL" id="MFC6089442.1"/>
    </source>
</evidence>
<dbReference type="EMBL" id="JBHSQO010000006">
    <property type="protein sequence ID" value="MFC6089442.1"/>
    <property type="molecule type" value="Genomic_DNA"/>
</dbReference>